<name>C0GC02_DETAL</name>
<comment type="caution">
    <text evidence="3">The sequence shown here is derived from an EMBL/GenBank/DDBJ whole genome shotgun (WGS) entry which is preliminary data.</text>
</comment>
<dbReference type="Proteomes" id="UP000006443">
    <property type="component" value="Unassembled WGS sequence"/>
</dbReference>
<evidence type="ECO:0000313" key="4">
    <source>
        <dbReference type="Proteomes" id="UP000006443"/>
    </source>
</evidence>
<dbReference type="InterPro" id="IPR048520">
    <property type="entry name" value="LarA_C"/>
</dbReference>
<dbReference type="Gene3D" id="3.90.226.30">
    <property type="match status" value="1"/>
</dbReference>
<dbReference type="NCBIfam" id="NF033504">
    <property type="entry name" value="Ni_dep_LarA"/>
    <property type="match status" value="1"/>
</dbReference>
<evidence type="ECO:0000313" key="3">
    <source>
        <dbReference type="EMBL" id="EEG78737.1"/>
    </source>
</evidence>
<evidence type="ECO:0000259" key="2">
    <source>
        <dbReference type="Pfam" id="PF21113"/>
    </source>
</evidence>
<dbReference type="RefSeq" id="WP_008513688.1">
    <property type="nucleotide sequence ID" value="NZ_ACJM01000001.1"/>
</dbReference>
<dbReference type="GO" id="GO:0050043">
    <property type="term" value="F:lactate racemase activity"/>
    <property type="evidence" value="ECO:0007669"/>
    <property type="project" value="InterPro"/>
</dbReference>
<dbReference type="InterPro" id="IPR047926">
    <property type="entry name" value="Ni_dep_LarA"/>
</dbReference>
<gene>
    <name evidence="3" type="ORF">DealDRAFT_0011</name>
</gene>
<protein>
    <submittedName>
        <fullName evidence="3">Uncharacterized protein</fullName>
    </submittedName>
</protein>
<keyword evidence="4" id="KW-1185">Reference proteome</keyword>
<organism evidence="3 4">
    <name type="scientific">Dethiobacter alkaliphilus AHT 1</name>
    <dbReference type="NCBI Taxonomy" id="555088"/>
    <lineage>
        <taxon>Bacteria</taxon>
        <taxon>Bacillati</taxon>
        <taxon>Bacillota</taxon>
        <taxon>Dethiobacteria</taxon>
        <taxon>Dethiobacterales</taxon>
        <taxon>Dethiobacteraceae</taxon>
        <taxon>Dethiobacter</taxon>
    </lineage>
</organism>
<feature type="domain" description="Lactate racemase C-terminal" evidence="2">
    <location>
        <begin position="281"/>
        <end position="421"/>
    </location>
</feature>
<dbReference type="InterPro" id="IPR048068">
    <property type="entry name" value="LarA-like"/>
</dbReference>
<proteinExistence type="predicted"/>
<dbReference type="EMBL" id="ACJM01000001">
    <property type="protein sequence ID" value="EEG78737.1"/>
    <property type="molecule type" value="Genomic_DNA"/>
</dbReference>
<dbReference type="InterPro" id="IPR043166">
    <property type="entry name" value="LarA-like_C"/>
</dbReference>
<sequence>MKKEYTLAYGKNAVTLELEEEKIIDVLRSKELPSPENEEALIREAMANPIGTSRLTEIINANETVCIVIGDITRLWIRHHVIVKVLLEELNNSGIADEQITIISARGSHRNQTTEEIKMLVGDDIYRRIPVIEHTGSAEDLVDLGHTSRNTPVRLNRHVVEADRVILTGGIVHHYLAGYGGGKKSVLPGVSSREGIMANHKHSLNPNGPGLNPDVRAGKLQGNPLSEDMVEAGRMLGVDFIVNILINDQHKIALAVAGDLVEAHEKGCALADEYYGVPIREKADLVIASCGGYPKDINMYQTYKASHNMVHAMKKGGVGILVSQCCDGIGSDLFYNICTDFADNQAREQHLSNAYDIAKFAGYTQLVWTQQNRFIAISDLPDEQIRCMGMTPVNTLEEALTLAQEWLGDHYKAYIMPEGATTFPMLK</sequence>
<dbReference type="InterPro" id="IPR018657">
    <property type="entry name" value="LarA-like_N"/>
</dbReference>
<dbReference type="STRING" id="555088.DealDRAFT_0011"/>
<feature type="domain" description="LarA-like N-terminal" evidence="1">
    <location>
        <begin position="9"/>
        <end position="206"/>
    </location>
</feature>
<dbReference type="Pfam" id="PF21113">
    <property type="entry name" value="LarA_C"/>
    <property type="match status" value="1"/>
</dbReference>
<reference evidence="3 4" key="1">
    <citation type="submission" date="2009-02" db="EMBL/GenBank/DDBJ databases">
        <title>Sequencing of the draft genome and assembly of Dethiobacter alkaliphilus AHT 1.</title>
        <authorList>
            <consortium name="US DOE Joint Genome Institute (JGI-PGF)"/>
            <person name="Lucas S."/>
            <person name="Copeland A."/>
            <person name="Lapidus A."/>
            <person name="Glavina del Rio T."/>
            <person name="Dalin E."/>
            <person name="Tice H."/>
            <person name="Bruce D."/>
            <person name="Goodwin L."/>
            <person name="Pitluck S."/>
            <person name="Larimer F."/>
            <person name="Land M.L."/>
            <person name="Hauser L."/>
            <person name="Muyzer G."/>
        </authorList>
    </citation>
    <scope>NUCLEOTIDE SEQUENCE [LARGE SCALE GENOMIC DNA]</scope>
    <source>
        <strain evidence="3 4">AHT 1</strain>
    </source>
</reference>
<evidence type="ECO:0000259" key="1">
    <source>
        <dbReference type="Pfam" id="PF09861"/>
    </source>
</evidence>
<dbReference type="PANTHER" id="PTHR33171:SF17">
    <property type="entry name" value="LARA-LIKE N-TERMINAL DOMAIN-CONTAINING PROTEIN"/>
    <property type="match status" value="1"/>
</dbReference>
<dbReference type="AlphaFoldDB" id="C0GC02"/>
<dbReference type="OrthoDB" id="9770545at2"/>
<accession>C0GC02</accession>
<dbReference type="PANTHER" id="PTHR33171">
    <property type="entry name" value="LAR_N DOMAIN-CONTAINING PROTEIN"/>
    <property type="match status" value="1"/>
</dbReference>
<dbReference type="Pfam" id="PF09861">
    <property type="entry name" value="Lar_N"/>
    <property type="match status" value="1"/>
</dbReference>
<dbReference type="Gene3D" id="3.40.50.11440">
    <property type="match status" value="1"/>
</dbReference>
<dbReference type="eggNOG" id="COG3875">
    <property type="taxonomic scope" value="Bacteria"/>
</dbReference>